<evidence type="ECO:0000256" key="6">
    <source>
        <dbReference type="ARBA" id="ARBA00023136"/>
    </source>
</evidence>
<feature type="transmembrane region" description="Helical" evidence="8">
    <location>
        <begin position="47"/>
        <end position="70"/>
    </location>
</feature>
<feature type="transmembrane region" description="Helical" evidence="8">
    <location>
        <begin position="360"/>
        <end position="378"/>
    </location>
</feature>
<protein>
    <submittedName>
        <fullName evidence="10">Bacterial type II secretion system protein F domain protein</fullName>
    </submittedName>
</protein>
<evidence type="ECO:0000256" key="5">
    <source>
        <dbReference type="ARBA" id="ARBA00022989"/>
    </source>
</evidence>
<dbReference type="InterPro" id="IPR018076">
    <property type="entry name" value="T2SS_GspF_dom"/>
</dbReference>
<dbReference type="EMBL" id="SJPU01000003">
    <property type="protein sequence ID" value="TWU10694.1"/>
    <property type="molecule type" value="Genomic_DNA"/>
</dbReference>
<feature type="transmembrane region" description="Helical" evidence="8">
    <location>
        <begin position="499"/>
        <end position="524"/>
    </location>
</feature>
<comment type="caution">
    <text evidence="10">The sequence shown here is derived from an EMBL/GenBank/DDBJ whole genome shotgun (WGS) entry which is preliminary data.</text>
</comment>
<evidence type="ECO:0000313" key="10">
    <source>
        <dbReference type="EMBL" id="TWU10694.1"/>
    </source>
</evidence>
<dbReference type="InterPro" id="IPR042094">
    <property type="entry name" value="T2SS_GspF_sf"/>
</dbReference>
<keyword evidence="5 8" id="KW-1133">Transmembrane helix</keyword>
<dbReference type="PANTHER" id="PTHR30012">
    <property type="entry name" value="GENERAL SECRETION PATHWAY PROTEIN"/>
    <property type="match status" value="1"/>
</dbReference>
<evidence type="ECO:0000256" key="2">
    <source>
        <dbReference type="ARBA" id="ARBA00005745"/>
    </source>
</evidence>
<dbReference type="Gene3D" id="1.20.81.30">
    <property type="entry name" value="Type II secretion system (T2SS), domain F"/>
    <property type="match status" value="1"/>
</dbReference>
<evidence type="ECO:0000256" key="3">
    <source>
        <dbReference type="ARBA" id="ARBA00022475"/>
    </source>
</evidence>
<gene>
    <name evidence="10" type="ORF">Poly21_46000</name>
</gene>
<comment type="similarity">
    <text evidence="2">Belongs to the GSP F family.</text>
</comment>
<evidence type="ECO:0000256" key="4">
    <source>
        <dbReference type="ARBA" id="ARBA00022692"/>
    </source>
</evidence>
<dbReference type="OrthoDB" id="246829at2"/>
<keyword evidence="11" id="KW-1185">Reference proteome</keyword>
<proteinExistence type="inferred from homology"/>
<comment type="subcellular location">
    <subcellularLocation>
        <location evidence="1">Cell membrane</location>
        <topology evidence="1">Multi-pass membrane protein</topology>
    </subcellularLocation>
</comment>
<accession>A0A5C6BJQ7</accession>
<dbReference type="RefSeq" id="WP_146409093.1">
    <property type="nucleotide sequence ID" value="NZ_SJPU01000003.1"/>
</dbReference>
<feature type="domain" description="Type II secretion system protein GspF" evidence="9">
    <location>
        <begin position="593"/>
        <end position="711"/>
    </location>
</feature>
<feature type="transmembrane region" description="Helical" evidence="8">
    <location>
        <begin position="544"/>
        <end position="567"/>
    </location>
</feature>
<organism evidence="10 11">
    <name type="scientific">Allorhodopirellula heiligendammensis</name>
    <dbReference type="NCBI Taxonomy" id="2714739"/>
    <lineage>
        <taxon>Bacteria</taxon>
        <taxon>Pseudomonadati</taxon>
        <taxon>Planctomycetota</taxon>
        <taxon>Planctomycetia</taxon>
        <taxon>Pirellulales</taxon>
        <taxon>Pirellulaceae</taxon>
        <taxon>Allorhodopirellula</taxon>
    </lineage>
</organism>
<feature type="transmembrane region" description="Helical" evidence="8">
    <location>
        <begin position="691"/>
        <end position="715"/>
    </location>
</feature>
<evidence type="ECO:0000256" key="1">
    <source>
        <dbReference type="ARBA" id="ARBA00004651"/>
    </source>
</evidence>
<feature type="transmembrane region" description="Helical" evidence="8">
    <location>
        <begin position="329"/>
        <end position="354"/>
    </location>
</feature>
<evidence type="ECO:0000256" key="8">
    <source>
        <dbReference type="SAM" id="Phobius"/>
    </source>
</evidence>
<feature type="transmembrane region" description="Helical" evidence="8">
    <location>
        <begin position="245"/>
        <end position="268"/>
    </location>
</feature>
<feature type="region of interest" description="Disordered" evidence="7">
    <location>
        <begin position="463"/>
        <end position="489"/>
    </location>
</feature>
<feature type="compositionally biased region" description="Basic and acidic residues" evidence="7">
    <location>
        <begin position="464"/>
        <end position="473"/>
    </location>
</feature>
<evidence type="ECO:0000313" key="11">
    <source>
        <dbReference type="Proteomes" id="UP000319908"/>
    </source>
</evidence>
<keyword evidence="4 8" id="KW-0812">Transmembrane</keyword>
<dbReference type="InterPro" id="IPR003004">
    <property type="entry name" value="GspF/PilC"/>
</dbReference>
<dbReference type="Proteomes" id="UP000319908">
    <property type="component" value="Unassembled WGS sequence"/>
</dbReference>
<keyword evidence="6 8" id="KW-0472">Membrane</keyword>
<dbReference type="AlphaFoldDB" id="A0A5C6BJQ7"/>
<dbReference type="Pfam" id="PF00482">
    <property type="entry name" value="T2SSF"/>
    <property type="match status" value="1"/>
</dbReference>
<name>A0A5C6BJQ7_9BACT</name>
<reference evidence="10 11" key="1">
    <citation type="journal article" date="2020" name="Antonie Van Leeuwenhoek">
        <title>Rhodopirellula heiligendammensis sp. nov., Rhodopirellula pilleata sp. nov., and Rhodopirellula solitaria sp. nov. isolated from natural or artificial marine surfaces in Northern Germany and California, USA, and emended description of the genus Rhodopirellula.</title>
        <authorList>
            <person name="Kallscheuer N."/>
            <person name="Wiegand S."/>
            <person name="Jogler M."/>
            <person name="Boedeker C."/>
            <person name="Peeters S.H."/>
            <person name="Rast P."/>
            <person name="Heuer A."/>
            <person name="Jetten M.S.M."/>
            <person name="Rohde M."/>
            <person name="Jogler C."/>
        </authorList>
    </citation>
    <scope>NUCLEOTIDE SEQUENCE [LARGE SCALE GENOMIC DNA]</scope>
    <source>
        <strain evidence="10 11">Poly21</strain>
    </source>
</reference>
<feature type="transmembrane region" description="Helical" evidence="8">
    <location>
        <begin position="90"/>
        <end position="113"/>
    </location>
</feature>
<sequence length="723" mass="80159">MSERNENSSDVNAVVNPWSIGQTAEFELWQRGRDATRRRLSSAVTAGFLYLMAALVVGAYLILMVAAVARGAVVMDGWNATAIDLSWTTQIVWCYGGLALLAIIFYPLLLLLIHGRLPSPLSRCMRMFPGIGSTMRMVELGDFCQSMYQSLAQSQTYEQAFTQASNNARDAGLRQWAHAAACRLETGQSLAGVLRSTPVRDQPLPAILAFVQSDISQSDTLRVWHHAAEECHLQSQRRLKRTTQAISVSCMLAAVFLAAFGMLMAATITHRMLQGWSMLTYSPSYTIKWLAEMGISEWALIPIALGILLVATLLRGVNRISRDRGSGRWRWLLPAVLTCAEWSLWGLGLMALVVGLPHPITIVLAVMIIASLVIAGRWRQRDEVESLNPWLRLATDTNMSIPVLVESLADGFQGRLAEQARSFAARMKRGESMVAAVRRSQLPVHADTLAALAISPANLVGQEATRRPSEAPHRTRTRRQIVSGDDSTSQSPVLVSEQFVYVVATVLLAWLISRMVRSVTLPFFTSLADEFFNLKDFATPGLDLTVMVGNVVVTVMVVWLLAAFSIAELPLWMVRWVPWFGRLAIDRWRCGVLRTIAHGVRGHQSASEILQFASATTPVRWIRRGCETAKQSVDHGVGLAASLRRAQFIAAREESWLNSAEKNAVLAETIEQIVDNIRRRQTLLWKVRKSWLVPLATVGVGIYVLVHGVVVFQFLSRVIGWNA</sequence>
<evidence type="ECO:0000259" key="9">
    <source>
        <dbReference type="Pfam" id="PF00482"/>
    </source>
</evidence>
<keyword evidence="3" id="KW-1003">Cell membrane</keyword>
<dbReference type="PANTHER" id="PTHR30012:SF0">
    <property type="entry name" value="TYPE II SECRETION SYSTEM PROTEIN F-RELATED"/>
    <property type="match status" value="1"/>
</dbReference>
<feature type="transmembrane region" description="Helical" evidence="8">
    <location>
        <begin position="298"/>
        <end position="317"/>
    </location>
</feature>
<dbReference type="GO" id="GO:0005886">
    <property type="term" value="C:plasma membrane"/>
    <property type="evidence" value="ECO:0007669"/>
    <property type="project" value="UniProtKB-SubCell"/>
</dbReference>
<evidence type="ECO:0000256" key="7">
    <source>
        <dbReference type="SAM" id="MobiDB-lite"/>
    </source>
</evidence>